<name>A0A840QB36_9PSEU</name>
<dbReference type="RefSeq" id="WP_184728042.1">
    <property type="nucleotide sequence ID" value="NZ_JACHIW010000001.1"/>
</dbReference>
<reference evidence="2 3" key="1">
    <citation type="submission" date="2020-08" db="EMBL/GenBank/DDBJ databases">
        <title>Sequencing the genomes of 1000 actinobacteria strains.</title>
        <authorList>
            <person name="Klenk H.-P."/>
        </authorList>
    </citation>
    <scope>NUCLEOTIDE SEQUENCE [LARGE SCALE GENOMIC DNA]</scope>
    <source>
        <strain evidence="2 3">DSM 45584</strain>
    </source>
</reference>
<evidence type="ECO:0000313" key="2">
    <source>
        <dbReference type="EMBL" id="MBB5157020.1"/>
    </source>
</evidence>
<gene>
    <name evidence="2" type="ORF">BJ970_004554</name>
</gene>
<protein>
    <submittedName>
        <fullName evidence="2">Uncharacterized protein</fullName>
    </submittedName>
</protein>
<organism evidence="2 3">
    <name type="scientific">Saccharopolyspora phatthalungensis</name>
    <dbReference type="NCBI Taxonomy" id="664693"/>
    <lineage>
        <taxon>Bacteria</taxon>
        <taxon>Bacillati</taxon>
        <taxon>Actinomycetota</taxon>
        <taxon>Actinomycetes</taxon>
        <taxon>Pseudonocardiales</taxon>
        <taxon>Pseudonocardiaceae</taxon>
        <taxon>Saccharopolyspora</taxon>
    </lineage>
</organism>
<dbReference type="Proteomes" id="UP000584374">
    <property type="component" value="Unassembled WGS sequence"/>
</dbReference>
<proteinExistence type="predicted"/>
<feature type="region of interest" description="Disordered" evidence="1">
    <location>
        <begin position="783"/>
        <end position="804"/>
    </location>
</feature>
<dbReference type="EMBL" id="JACHIW010000001">
    <property type="protein sequence ID" value="MBB5157020.1"/>
    <property type="molecule type" value="Genomic_DNA"/>
</dbReference>
<dbReference type="AlphaFoldDB" id="A0A840QB36"/>
<keyword evidence="3" id="KW-1185">Reference proteome</keyword>
<sequence>MSGNPPTNTAPNPLIVPIEVEALVVNDEVRDKVAFQRWKANFANLPLGLSPEPRPFDDNTAADWRNCPEANGVYLHWHLPSAFRQGHHDTAKGDTTFPLVPNRWLVVRYSGEPHPRTVTAWVVESDWLPPQGNKGGTTPYVRPHTQENVHIGRRVAAADWTGETADLPPYLTAIGPGLLTFSAYQPYNEDVLSIHDDLTGVADDGTLSYLVVGWYSAAKHDPSTQVDSLAKLSWQVAGSTDTTPPATTLYSGYSIGVHWQRTGSVPVSQRPDGESVGVAVGNNAADALTGLLLSKKADPLDAALLEALHYGLLDDLDDAGTESVDQSIHRAWFGATDGGHVWEIVDRTSNAEDRDPPPPPPLTKAERDAEERLLSTLNTAQGHHDAAVRELFDAQWKLYGVWWLNNSPTLPDIFADPFAAALDPAKSGLAAGVRQRFADIAARRSSSSNHPEHIPWGATPEELAQAADAYLKDHGIDIAHRELKRVPLGEFHRANDPVTLLCGLKGPARDDTNGPLTCRLPGSLLTQIDLGNGLISAPPTPPTPPVDKLPTAAAVRALVAELWLLDQAFTAGTLTKVVADPKAKAVGTLPQFGATPWTQPWSPLYLMYELNFFPIPYQNEHQTNWTFDGTRYHWQGTGTGDAPAYEIYSGRIHLTSNATFTLAAQIRRYIATHPDTPTDSLKELERQVARWDLLSQALDGLTLQMTRRDPSVAGHPYDERNEPTSLATLIGDQHRTFPIPGDPPKGSSWPQSHFQQTRSGQFAFTRLHVIDVFGQVCDVINPDGTGSPQDSDRKPIACPDSTRPGQTVLAKAPYRFVELRPRLVQSARLRFDHVSALDDDHVLALDIGGNPVCGWLLPNHLDQGLSAYAPTGEALGEMRVVYGSNNQPEVWWDPAPGGQYPDIASLCHDFRHLADFLAGLRDAGPASFSALLKTIDETLWSVNPLGNWDDSTMTVLAGRPLALVRARLRLELDGPPLLDPSWEQWQYVVGLKDNQPLPPFVSYPWWVRLGSVYNLDDGLIGYQTEADGSRFLAVHAASVSDPYIEPIGAGFPLTVAGTPDSAHLTMLIDPRAAVHATTDVLPVSVLRLPSGFIDVPLSRMEIALRMGPLLSQVAMLGAQEQDRRLVLPRPSTRHGDWTWTDMGHGGETLPLAAASPIAHVPTAPPILRTGWLRRSGGTRPTPSTP</sequence>
<evidence type="ECO:0000256" key="1">
    <source>
        <dbReference type="SAM" id="MobiDB-lite"/>
    </source>
</evidence>
<accession>A0A840QB36</accession>
<evidence type="ECO:0000313" key="3">
    <source>
        <dbReference type="Proteomes" id="UP000584374"/>
    </source>
</evidence>
<comment type="caution">
    <text evidence="2">The sequence shown here is derived from an EMBL/GenBank/DDBJ whole genome shotgun (WGS) entry which is preliminary data.</text>
</comment>